<dbReference type="EMBL" id="KK121372">
    <property type="protein sequence ID" value="KFM80341.1"/>
    <property type="molecule type" value="Genomic_DNA"/>
</dbReference>
<sequence length="125" mass="14361">MYEGELSINCTLRIYSINLSYQVTVRNSTHYYPARAGGNIQETRFNLEIIGRPQNYIGMVKTFQLVKLGMVNPTINGLPTSLNKYLKVLSDAYKTHVSSELFNAFQYRYSNALDRAFAHTLMPRQ</sequence>
<name>A0A087USK2_STEMI</name>
<dbReference type="Proteomes" id="UP000054359">
    <property type="component" value="Unassembled WGS sequence"/>
</dbReference>
<organism evidence="1 2">
    <name type="scientific">Stegodyphus mimosarum</name>
    <name type="common">African social velvet spider</name>
    <dbReference type="NCBI Taxonomy" id="407821"/>
    <lineage>
        <taxon>Eukaryota</taxon>
        <taxon>Metazoa</taxon>
        <taxon>Ecdysozoa</taxon>
        <taxon>Arthropoda</taxon>
        <taxon>Chelicerata</taxon>
        <taxon>Arachnida</taxon>
        <taxon>Araneae</taxon>
        <taxon>Araneomorphae</taxon>
        <taxon>Entelegynae</taxon>
        <taxon>Eresoidea</taxon>
        <taxon>Eresidae</taxon>
        <taxon>Stegodyphus</taxon>
    </lineage>
</organism>
<keyword evidence="2" id="KW-1185">Reference proteome</keyword>
<protein>
    <submittedName>
        <fullName evidence="1">Uncharacterized protein</fullName>
    </submittedName>
</protein>
<proteinExistence type="predicted"/>
<accession>A0A087USK2</accession>
<dbReference type="OrthoDB" id="6410296at2759"/>
<evidence type="ECO:0000313" key="1">
    <source>
        <dbReference type="EMBL" id="KFM80341.1"/>
    </source>
</evidence>
<reference evidence="1 2" key="1">
    <citation type="submission" date="2013-11" db="EMBL/GenBank/DDBJ databases">
        <title>Genome sequencing of Stegodyphus mimosarum.</title>
        <authorList>
            <person name="Bechsgaard J."/>
        </authorList>
    </citation>
    <scope>NUCLEOTIDE SEQUENCE [LARGE SCALE GENOMIC DNA]</scope>
</reference>
<evidence type="ECO:0000313" key="2">
    <source>
        <dbReference type="Proteomes" id="UP000054359"/>
    </source>
</evidence>
<dbReference type="AlphaFoldDB" id="A0A087USK2"/>
<gene>
    <name evidence="1" type="ORF">X975_14307</name>
</gene>
<feature type="non-terminal residue" evidence="1">
    <location>
        <position position="125"/>
    </location>
</feature>